<dbReference type="RefSeq" id="WP_089317975.1">
    <property type="nucleotide sequence ID" value="NZ_FZOQ01000003.1"/>
</dbReference>
<sequence length="230" mass="25924">MFEDLLSLLFPESCYACDGALVRGEKCICTSCNAKLPYTDFHVHGATELNPLQRRFWGKVPVRFAFSYFYFVPKGRVQRLLHKLKYKGVQELGEHLGQRYGSLLSNYQYAQHFDLLVPVPLHKYKLRRRGYNQSDVFAKGLAEALQLPWSSNVLVRKVASSSQTRKSRLERWQNVEEVFQVRQAQTAAVQDKRILLVDDVLTTGATLEACAVVLLAAGAAEVSIVTIAAA</sequence>
<feature type="domain" description="Phosphoribosyltransferase" evidence="2">
    <location>
        <begin position="136"/>
        <end position="229"/>
    </location>
</feature>
<dbReference type="EMBL" id="FZOQ01000003">
    <property type="protein sequence ID" value="SNS19988.1"/>
    <property type="molecule type" value="Genomic_DNA"/>
</dbReference>
<gene>
    <name evidence="3" type="ORF">SAMN06296052_10383</name>
</gene>
<dbReference type="AlphaFoldDB" id="A0A239CJW6"/>
<accession>A0A239CJW6</accession>
<dbReference type="OrthoDB" id="9779910at2"/>
<dbReference type="PANTHER" id="PTHR47505:SF1">
    <property type="entry name" value="DNA UTILIZATION PROTEIN YHGH"/>
    <property type="match status" value="1"/>
</dbReference>
<evidence type="ECO:0000313" key="3">
    <source>
        <dbReference type="EMBL" id="SNS19988.1"/>
    </source>
</evidence>
<evidence type="ECO:0000259" key="2">
    <source>
        <dbReference type="Pfam" id="PF00156"/>
    </source>
</evidence>
<reference evidence="4" key="1">
    <citation type="submission" date="2017-06" db="EMBL/GenBank/DDBJ databases">
        <authorList>
            <person name="Varghese N."/>
            <person name="Submissions S."/>
        </authorList>
    </citation>
    <scope>NUCLEOTIDE SEQUENCE [LARGE SCALE GENOMIC DNA]</scope>
    <source>
        <strain evidence="4">NKM1</strain>
    </source>
</reference>
<dbReference type="InterPro" id="IPR000836">
    <property type="entry name" value="PRTase_dom"/>
</dbReference>
<name>A0A239CJW6_9BACT</name>
<dbReference type="Proteomes" id="UP000198432">
    <property type="component" value="Unassembled WGS sequence"/>
</dbReference>
<dbReference type="Pfam" id="PF00156">
    <property type="entry name" value="Pribosyltran"/>
    <property type="match status" value="1"/>
</dbReference>
<dbReference type="InterPro" id="IPR029057">
    <property type="entry name" value="PRTase-like"/>
</dbReference>
<comment type="similarity">
    <text evidence="1">Belongs to the ComF/GntX family.</text>
</comment>
<keyword evidence="4" id="KW-1185">Reference proteome</keyword>
<dbReference type="PANTHER" id="PTHR47505">
    <property type="entry name" value="DNA UTILIZATION PROTEIN YHGH"/>
    <property type="match status" value="1"/>
</dbReference>
<dbReference type="SUPFAM" id="SSF53271">
    <property type="entry name" value="PRTase-like"/>
    <property type="match status" value="1"/>
</dbReference>
<protein>
    <submittedName>
        <fullName evidence="3">ComF family protein</fullName>
    </submittedName>
</protein>
<evidence type="ECO:0000313" key="4">
    <source>
        <dbReference type="Proteomes" id="UP000198432"/>
    </source>
</evidence>
<organism evidence="3 4">
    <name type="scientific">Pontibacter ummariensis</name>
    <dbReference type="NCBI Taxonomy" id="1610492"/>
    <lineage>
        <taxon>Bacteria</taxon>
        <taxon>Pseudomonadati</taxon>
        <taxon>Bacteroidota</taxon>
        <taxon>Cytophagia</taxon>
        <taxon>Cytophagales</taxon>
        <taxon>Hymenobacteraceae</taxon>
        <taxon>Pontibacter</taxon>
    </lineage>
</organism>
<dbReference type="InterPro" id="IPR051910">
    <property type="entry name" value="ComF/GntX_DNA_util-trans"/>
</dbReference>
<proteinExistence type="inferred from homology"/>
<evidence type="ECO:0000256" key="1">
    <source>
        <dbReference type="ARBA" id="ARBA00008007"/>
    </source>
</evidence>
<dbReference type="CDD" id="cd06223">
    <property type="entry name" value="PRTases_typeI"/>
    <property type="match status" value="1"/>
</dbReference>
<dbReference type="Gene3D" id="3.40.50.2020">
    <property type="match status" value="1"/>
</dbReference>